<keyword evidence="4" id="KW-1185">Reference proteome</keyword>
<feature type="region of interest" description="Disordered" evidence="1">
    <location>
        <begin position="160"/>
        <end position="181"/>
    </location>
</feature>
<dbReference type="CDD" id="cd23454">
    <property type="entry name" value="beta-trefoil_Ricin_GllA-1"/>
    <property type="match status" value="2"/>
</dbReference>
<organism evidence="3 4">
    <name type="scientific">Hesseltinella vesiculosa</name>
    <dbReference type="NCBI Taxonomy" id="101127"/>
    <lineage>
        <taxon>Eukaryota</taxon>
        <taxon>Fungi</taxon>
        <taxon>Fungi incertae sedis</taxon>
        <taxon>Mucoromycota</taxon>
        <taxon>Mucoromycotina</taxon>
        <taxon>Mucoromycetes</taxon>
        <taxon>Mucorales</taxon>
        <taxon>Cunninghamellaceae</taxon>
        <taxon>Hesseltinella</taxon>
    </lineage>
</organism>
<gene>
    <name evidence="3" type="ORF">DM01DRAFT_1372553</name>
</gene>
<feature type="domain" description="Ricin B lectin" evidence="2">
    <location>
        <begin position="813"/>
        <end position="931"/>
    </location>
</feature>
<dbReference type="EMBL" id="MCGT01000008">
    <property type="protein sequence ID" value="ORX57527.1"/>
    <property type="molecule type" value="Genomic_DNA"/>
</dbReference>
<feature type="region of interest" description="Disordered" evidence="1">
    <location>
        <begin position="1232"/>
        <end position="1280"/>
    </location>
</feature>
<dbReference type="Proteomes" id="UP000242146">
    <property type="component" value="Unassembled WGS sequence"/>
</dbReference>
<dbReference type="Gene3D" id="3.40.50.1000">
    <property type="entry name" value="HAD superfamily/HAD-like"/>
    <property type="match status" value="1"/>
</dbReference>
<dbReference type="PROSITE" id="PS50231">
    <property type="entry name" value="RICIN_B_LECTIN"/>
    <property type="match status" value="3"/>
</dbReference>
<evidence type="ECO:0000256" key="1">
    <source>
        <dbReference type="SAM" id="MobiDB-lite"/>
    </source>
</evidence>
<feature type="domain" description="Ricin B lectin" evidence="2">
    <location>
        <begin position="402"/>
        <end position="592"/>
    </location>
</feature>
<feature type="compositionally biased region" description="Acidic residues" evidence="1">
    <location>
        <begin position="1232"/>
        <end position="1266"/>
    </location>
</feature>
<dbReference type="InterPro" id="IPR035992">
    <property type="entry name" value="Ricin_B-like_lectins"/>
</dbReference>
<feature type="domain" description="Ricin B lectin" evidence="2">
    <location>
        <begin position="10"/>
        <end position="150"/>
    </location>
</feature>
<evidence type="ECO:0000313" key="4">
    <source>
        <dbReference type="Proteomes" id="UP000242146"/>
    </source>
</evidence>
<evidence type="ECO:0000313" key="3">
    <source>
        <dbReference type="EMBL" id="ORX57527.1"/>
    </source>
</evidence>
<dbReference type="InterPro" id="IPR036412">
    <property type="entry name" value="HAD-like_sf"/>
</dbReference>
<name>A0A1X2GMQ4_9FUNG</name>
<accession>A0A1X2GMQ4</accession>
<dbReference type="Gene3D" id="2.80.10.50">
    <property type="match status" value="5"/>
</dbReference>
<dbReference type="SUPFAM" id="SSF50370">
    <property type="entry name" value="Ricin B-like lectins"/>
    <property type="match status" value="6"/>
</dbReference>
<dbReference type="Gene3D" id="1.10.150.750">
    <property type="match status" value="1"/>
</dbReference>
<feature type="compositionally biased region" description="Low complexity" evidence="1">
    <location>
        <begin position="160"/>
        <end position="171"/>
    </location>
</feature>
<dbReference type="SMART" id="SM00458">
    <property type="entry name" value="RICIN"/>
    <property type="match status" value="5"/>
</dbReference>
<feature type="compositionally biased region" description="Low complexity" evidence="1">
    <location>
        <begin position="1267"/>
        <end position="1279"/>
    </location>
</feature>
<sequence>MFEEVNFPQDWFYIKSHQNGYVLSIEDSSHASGTPIVLSGLRTKDMDGQLWRIDGHGRLVNKKTNQVMGVANGKVKVGTDVVQQVASSVSDDPHQAFALSKQGHIYLKSHGQFVLGIKESFFSRREGLHVHLQLAEAKHLDRKEQRWELAIAMAREPSTTTVQRSSSSVTTGTLDDTRSVASSLDDEGARSVVTGTFPNGEFFLKSVSSGLYIGPDQAEGSGSRLVLDNFRKSLYDSQLWTHDEATGALINKRSGLLLSVDAPNGPLKDDAHVSQLPPSPSTHHQEWVWSKTGQLYLKHDPSWVLGFKDSWFGLNREGAHLYLQKLNSKQQNLQTFQVVLPIFKKREVQKENSLGQFPEGWFFVKSQAHSLVLTVEDSGALAASVISMPLDTGNYSRQLWKFKDGYLINKASEMVLDIKGGAIATGAELCQYNKKKRDNDNQQWGLYGDGSIFVKHKNSLVLTVQENETKFSKVYLGDRLVNATRTVTKTVVKKAVIHRYAQYPRGWFFIRYFAPGDSMDSPMVLAAQGDRQILLAGLDRKEWANQLWTYSQGSLINYGTQLVLNVDDLKVGAAAVQAKHQLKAKHQWWSLTIDGHLIQQGEPTLALTNKDGALVLTQVDEATQQAHRWGFVLPEFKYENRRQVLLSWKIANIKEWVHSGASIQKVTPSIAHWPEEAFYISAGDKALVPVKAESHSRLTLRTFSVKDHQLFQWIYKNGYLVHVATGLVLHAEALANGTALEIRAEKQGKNGRADDAQLWTIRTDGSIVSSSYDYLGLGGEKIVELYDLRKSRQHTAWTILSGHYEENVLVRFRRYILIIATQRTLVNRQLVVKKVGVFPKEWIFIHSKQDKNLVLTSVDTKKGSKLILAKMDFKNYKRQLWYPRDDQCLVNFASDFVIDVAGGQLFAGANVIQWNEKFLRRNRKNQMWGLTVDGHIHPDARSGLVLSPKKNAAKEAVELTLVARGALDRTEQQWSFSRPVFRSASGAVVNVGLTNKSSDLRVEETAAITLTSSDRQVYERTEKKTIVRRWGVFPEGDVFVRVGKDRLALTVESSPLADQVHLVTLKSLNFQDHKWQMWHYKDNHLINAQTGLALDVVSSDNLRSLEVEQGLQSPLCVRAVSMEDSQFFALGIHGEIHWQSNVRMVVSVANQDRVVANGAQIGIKAIKVNRSALGEGKEETTLASEDWMHWAFSRPVYSTVKSESSTEVASGAAAAAAVIAGGAVLESLEDEQLAVKEDDESADEASDSEDEEEDEDEDIVEEEQEAAESVAEQGEGVAEAMDESVTLEDIKNASAISLEMSHSIQSTDSGEEHEEVGGVLRKKEKRRWSRGVEKKSSFILPDGYVPTGFEKIVRFKGHQASFFPSGYFFIKSELHGLVLDVESQPIQDNSGVSLTRLRSSDFASQLWSYKDGFLVNLKGNKLVMDASAAAVTTAGERVHLSTRKENNATDQQWAWAVEGSLYLKLRRSLLLSVKELKASASHQSLPVYLMEQKAHPGSKYPRREQRWEIVVPSLIPTSGESSSSGTKLVFPTAAAATAVATAGLGALSFKWLSKLHRHQHVSGDLKQYQGKWFMISYGQDANLFLAAGADKSQPVSLSALSEDADHKRFLWTFVDGYLINYRYLLRLIYCQKTRRWLLADASTEADQTFAINERGVLTLRIKSILYYIWFTKRAGEEQEALALTENEEQAAQQWTWHTAALADGNATQEASDALTKASTWATEQKRTITTTTTTWTITRRRALFPTAALFFIKFKVDGQEYVLAHDEASNALVIQKISFVKFKHLLWTWRENRLVNYGSSLTIGFKDNKAVLVDAKDGYAWNLSVDGHIHTDEATGLFVFARSGSETIDNEQVHLVSASETLGKRALIQWSFSSPVFGKRAVAAGASAEAVEETIESVETVATIETEAPASDSHIAETVTAGLAVGAVAAADQFKDNKITTVTNVRETVRTWWLRVIRIVRTKKEQGESDADIAKYMDTEKTALYEHLDWSVKNHGDKKVSEELAVAVQQSKVLVGEQTTEVHGIIKGNDKQGAADKLDTLSKVTEEKIKVVVIAGEKKPEHEHHHVSAGEVVGGIAAAGAAVIAGGLALEHHKDKKEAEAKKSEAITKTTTTTTTWTITRRRALFPTAALFFIKFKVDGQEYVLAHDEASNALVIQKISFVKFKHLLWTWRENRLVNYGSSLTIGFKDNKAVLVDAKDGYAWNLSVDGHIHTDEATGLFVFARSGSETIDNEQVHLVSASETLGKRALIQWSFSSPVFGKRAGAAGASAEAVEETIESVETVTTIETEAPASDSHIAETVTAGLAVGAVAAADQFKDNKITTVTNVRETVRTWWLRVIRIVRTKKEQGESDADIAKYMDTEKTALYEHLDWSVKNHGDKKVSEELAVAVQQSKVLVGEQTTEVHGIIKGNDKQGAADKLDTLSKVTEEKIKVVVIAGEKKPEHEHHHVSAGEVVGGIAAAGAAVIAGGLALEHHKEKKEAEAAKKPEVIAEKTSTTIVTEVKEKPKAAVIVEEVKKSEVVVVGDAKKPEHEHHHVSAGEVVGGIAAAGAAVIAGGLALEHHKEKKEAEAAEKKEAETTALVSVGQVQDTVRVWWLRIIDSVRFKKEQGVPDEEIVTYIETEKTTLYGQLDKSAKNGDKKVAEELAVAIEQSKVLVGEQTIEVHGIISGSDKKSAADKLATLSKVTEEKIKVVVIADEKPKHHVSAGEIVGGIAAAGAAVIAGGLALEHHKEKKEAEAAKKPEVIAEKTSTAIVTEVKEKPKAAVIVEEVKKSEVVVVGDVKKPEHEHHHVSAGEVVGGIAAAGAAVIAGGLALEHHKEKKEAEAAKKPEVIAEKTSTVIVTEVKEKPKAAVIVEEVKKSEVVVVGDVKKPEHEHHVSAGEVVGGIAAAGAAVIAGGLALEHHKEKKEAEAAKKPEVIAEKTSTAIVTEVKEKPKAAVIVGDAKKPEHEHHHVSAGEVVGGIAAAGAAVIAGGLALEHHKEKKEAEAAKKPEVIAEKTSTAIVTEVKEKPKAAVIVEEVKKSEIVVVGDAKKPEHEHHHVSAGEVVGGIAAAGAAVIAGGLALEHHKEKKEAEAAKKPEVIAEKTSTAIVTEVKEKPKAAVIVEEVKKSEVVVVGDVKKPEHEHHHVSAGEVVGGIAAAGAAVIAGGLALEHHKEKKEAEAAKKPEVIAEKTSTTIVTEVKEKPKAAVIVEEVKKSEVVVVGDVKKPEHEHHHVSAGEVVGGIAAAGAAVIAGGLALEHHKEKKEAEAAEKKEAQTTALVSVGQVQDTVRVWWLRIIDSVRFKKEQGVPDEEIVTYIETEKTTLYGQLDKSAKNGDKKVAEELAVAIEQSKVLVGEQTIEVHGIISGSDKKSAADKLATLSKVTEEKIKVVVIADEKPKHHVSAGEIVGGIAAAGAAVIAGGLALEHHKEKKEAEAAKKPEVIAEKTSTTIVTEVKEKPKAAVIVEEVKKSEVVVVGDAKKPEHEHHHVSAGEVVGGIAAAGAAVIAGGLALEHHKEKKEAEAAKKPEVIAEKTSTTIVTEVKEKPKAAVIVEEVKKSEVVVVGDVKKPEHEHHVSAGEIVGGIAAAGAAVIAGGLALEHHKEKKEAEAAEKKEAETTALVSVGQVQDTVRVWWLRIIDVVRFKKEQGVPDEEIVSYIETEKTTLYGQLDKSAKNGDKKVAEELSVAIEQSKVLVGEQTTEVHGIISGNDKKSAADKLATLSKVTEEKIKVVVIADEKPKHHVSAGEIVGGIAAAGAAVIAGGLALEHHKEKKEAEAAKKPEVIAEKTSTAIVTEVKEKPKAAVIVEEVKKSEVVVVGDVKKPEHEHHVSTGEIVGGIAAAGAAVIAGGLALEHHKEKKEAEAAEKKEAETTALVSVGQVQDTVRVWWLRIIDVVRFKKEQGVPDEEIVSYIETEKTTLYGQLDKSAKNGDKKVAEELSVAIEQSKVLVGEQTTEMHGIISGSDKKSAADKLATLSKVTEEKIKVVVIADEKPKHHVSAGEIVGGIAAAGAAVIAGGLALEHHKEKKEAEAAKKPEVIAEKTSTTIVTEVKEKPKAAVIVEEVKKSEVVVVGDAKKPEHEHHHVSAGEVVGGIAVAGAAVIAGGLALEYHKEKKEAEAAKKPEVIAEKTSTTIVTEVKEKPKAAVIVEEVKKSEVVVVGDAKKPEHEHHHVSAGEVVGGIAVAGAAVIAGGLALEYHKEKKEAEAAKKPEVIAEKTSTTIVTEVKEKPKAAVIVEEVKKSEVVVVGDVKKPEHEHHHVSAGEVVGGIAAAGAAVIAGGLALEHHKEKKEAEVAEKKEAETTALVSVGQVQDTVRVWWLRIIDSVRFKKEQGVPDEEIVTYIETEKTALYGQLDKSAKNGDKKVAEELAVAIEQSKVLVGEQTTEMHGIISGSDKKSAADKLATLSKVTEEKIKVVVIADEKPKHHVSAGEIVGGIAVAGAAVIAGGLALEHHKEKKEAEAAKKPEVIAEKTSTTIVTEVKEKPKAAVIVEEVKKSEVVVVGDVKKPEHEHHHVSAGEVVGGIAAAGAAVIAGGLALEHHKEKKEAEVTEKKEAETTALVSVGQVQDTVRVWWLRIIDVVRFKKEQGVPDEEIVTYIETEKTALYGQLDKSAKNGDKKVAEELAVAIEQSKVLVGEQTTEMHGIISGSDKKSAADKLATLSKVTEEKIKVVVIADEKPKHHVSAGEIVGGIAAAGAAVIAGGLALEHHKEKKEAEAAKKPEVIAEKTSTTIVTEVKEKPKAAVIVEEVKKSEVVVVGDVKKPEHEHHHVSAGEVVGGIAAAGAAVIAGGLALEHHKEKKEAEVAEKKEAETTALVSVGQVQDTVRVWWLRIIDSVRFKKEQGVPDEEIVTYIETEKTALYGQLDKSAKNGDKKVAEELAVAIEQSKVLVGEQTTEVHGIISGSDKKSAADKLATLSKVTEEKIKVVVIADEKPKHHVSAGEIVGGIAVAGAAVIAGGLALEHHKEKKEAEAAKKPEVIAEKTSTTIVTEVKEKPKAAVIVEEVKKSEVVVVGDAKKPEHEHHHVSAGEVVGGIAAAGAAVIAGGLALEHHKEKKEAEAAEKKEAETTALVSVGQVQDTVRVWWLRIIDSVRFKKEQGVPDEEIVTYIETEKTTLYGQLDKSAKNGDKKVAEELAVAIEQSKVLVGEQTTEVHGIISGSDKKSAADKLATLSKVTEEKIKVVVIADEKPKHHVSAGEIVGGIAAAGAAVIAGGLALEHHKEKKEAEAAQKSEVIAEKTSTTIVTEVKEKPKQTLTVAEDLKVVGDVKKPVHHTIAGGIASSTTAVIGEAMTFKHVKDKKGSSTSGSEIAISTEEEVMDTVIGNVPSKKSDQIVTVLPIAASTDSGAVLEVVEKTRQESSAWYLRLIVRIKEIVSQGGADVKEKVDAAVSEADQELVFVLEKSKLEGKADVAKVDSVLTPIKLSLQEQLHAIKASNESKDHAKILAVCEAGQMSVDTTFKEATEKVTPKQDAKHEGLSDKAKAALGLGAVIAGGAAIAHHEHKKHEAEAAPKDETVIVVVEKVDDVKITEVNDKYHSWWLILIEKILARVNQGGEKVEEDVAALIAESQEKLKSDIGSVKTIVSTEDKPADDKQRGSFGDSLSWLVLLAGTQAGQIKSIVSQYAKSDKKNKADLEKQLNNVASISEVQANTVLVSHTHDHVQPVIVPVTTTKESLEIQTSKSLAPVVESQGVLIYGWFDVLFAKLKNLSANKSTIEEEDVRAIIVPAQTELDSIIVNAKKEVIQSTTFPIDQQSDISNAALVLNSQKQAADSFDGINTLIAAQLAAILALSKETNDTKEWNDRATWIVGRAKQHAEQSLQHTTESAVGVAFEGKAVTWVETAHVPETFGSVKTVVIDIVGTVLDLEGSLFRAWKAIADKKQGTLLKIDGAALVHDWYERFVAEKQKLVAKKQRAIQDAIVIRETLIAVLKHHKVDCLIQKEDIDALVRTWDRLDVFGDVVASVRQLKQKGHVFTVALSPVLSTRTMMSNARHNCLCWHSQISSDALTLNAEDDTLASAAVDTAKSLLAYDNADELALVSAHPLALQASQKLGAHTILVARDTSKPIDHSIAEVSYDGLDVLAESYQTFVEHEHASQKQPTRSWFQRVVDTASYYFE</sequence>
<dbReference type="InterPro" id="IPR000772">
    <property type="entry name" value="Ricin_B_lectin"/>
</dbReference>
<dbReference type="SUPFAM" id="SSF56784">
    <property type="entry name" value="HAD-like"/>
    <property type="match status" value="1"/>
</dbReference>
<feature type="domain" description="Ricin B lectin" evidence="2">
    <location>
        <begin position="675"/>
        <end position="800"/>
    </location>
</feature>
<evidence type="ECO:0000259" key="2">
    <source>
        <dbReference type="SMART" id="SM00458"/>
    </source>
</evidence>
<reference evidence="3 4" key="1">
    <citation type="submission" date="2016-07" db="EMBL/GenBank/DDBJ databases">
        <title>Pervasive Adenine N6-methylation of Active Genes in Fungi.</title>
        <authorList>
            <consortium name="DOE Joint Genome Institute"/>
            <person name="Mondo S.J."/>
            <person name="Dannebaum R.O."/>
            <person name="Kuo R.C."/>
            <person name="Labutti K."/>
            <person name="Haridas S."/>
            <person name="Kuo A."/>
            <person name="Salamov A."/>
            <person name="Ahrendt S.R."/>
            <person name="Lipzen A."/>
            <person name="Sullivan W."/>
            <person name="Andreopoulos W.B."/>
            <person name="Clum A."/>
            <person name="Lindquist E."/>
            <person name="Daum C."/>
            <person name="Ramamoorthy G.K."/>
            <person name="Gryganskyi A."/>
            <person name="Culley D."/>
            <person name="Magnuson J.K."/>
            <person name="James T.Y."/>
            <person name="O'Malley M.A."/>
            <person name="Stajich J.E."/>
            <person name="Spatafora J.W."/>
            <person name="Visel A."/>
            <person name="Grigoriev I.V."/>
        </authorList>
    </citation>
    <scope>NUCLEOTIDE SEQUENCE [LARGE SCALE GENOMIC DNA]</scope>
    <source>
        <strain evidence="3 4">NRRL 3301</strain>
    </source>
</reference>
<protein>
    <recommendedName>
        <fullName evidence="2">Ricin B lectin domain-containing protein</fullName>
    </recommendedName>
</protein>
<dbReference type="InterPro" id="IPR023214">
    <property type="entry name" value="HAD_sf"/>
</dbReference>
<dbReference type="STRING" id="101127.A0A1X2GMQ4"/>
<comment type="caution">
    <text evidence="3">The sequence shown here is derived from an EMBL/GenBank/DDBJ whole genome shotgun (WGS) entry which is preliminary data.</text>
</comment>
<proteinExistence type="predicted"/>
<dbReference type="Pfam" id="PF14200">
    <property type="entry name" value="RicinB_lectin_2"/>
    <property type="match status" value="1"/>
</dbReference>
<dbReference type="OrthoDB" id="40579at2759"/>
<feature type="domain" description="Ricin B lectin" evidence="2">
    <location>
        <begin position="1365"/>
        <end position="1510"/>
    </location>
</feature>